<comment type="subcellular location">
    <subcellularLocation>
        <location evidence="1">Cell envelope</location>
    </subcellularLocation>
</comment>
<evidence type="ECO:0000256" key="2">
    <source>
        <dbReference type="ARBA" id="ARBA00008814"/>
    </source>
</evidence>
<feature type="signal peptide" evidence="5">
    <location>
        <begin position="1"/>
        <end position="21"/>
    </location>
</feature>
<name>A0A941DAR3_9MICO</name>
<dbReference type="RefSeq" id="WP_211603751.1">
    <property type="nucleotide sequence ID" value="NZ_JAGSNF010000019.1"/>
</dbReference>
<dbReference type="PANTHER" id="PTHR30532:SF24">
    <property type="entry name" value="FERRIC ENTEROBACTIN-BINDING PERIPLASMIC PROTEIN FEPB"/>
    <property type="match status" value="1"/>
</dbReference>
<dbReference type="PROSITE" id="PS51257">
    <property type="entry name" value="PROKAR_LIPOPROTEIN"/>
    <property type="match status" value="1"/>
</dbReference>
<comment type="caution">
    <text evidence="7">The sequence shown here is derived from an EMBL/GenBank/DDBJ whole genome shotgun (WGS) entry which is preliminary data.</text>
</comment>
<dbReference type="SUPFAM" id="SSF53807">
    <property type="entry name" value="Helical backbone' metal receptor"/>
    <property type="match status" value="1"/>
</dbReference>
<evidence type="ECO:0000256" key="4">
    <source>
        <dbReference type="ARBA" id="ARBA00022729"/>
    </source>
</evidence>
<dbReference type="AlphaFoldDB" id="A0A941DAR3"/>
<keyword evidence="4 5" id="KW-0732">Signal</keyword>
<feature type="domain" description="Fe/B12 periplasmic-binding" evidence="6">
    <location>
        <begin position="65"/>
        <end position="345"/>
    </location>
</feature>
<evidence type="ECO:0000256" key="5">
    <source>
        <dbReference type="SAM" id="SignalP"/>
    </source>
</evidence>
<feature type="chain" id="PRO_5039328428" evidence="5">
    <location>
        <begin position="22"/>
        <end position="351"/>
    </location>
</feature>
<dbReference type="Pfam" id="PF01497">
    <property type="entry name" value="Peripla_BP_2"/>
    <property type="match status" value="1"/>
</dbReference>
<keyword evidence="3" id="KW-0813">Transport</keyword>
<accession>A0A941DAR3</accession>
<evidence type="ECO:0000256" key="3">
    <source>
        <dbReference type="ARBA" id="ARBA00022448"/>
    </source>
</evidence>
<organism evidence="7 8">
    <name type="scientific">Phycicoccus avicenniae</name>
    <dbReference type="NCBI Taxonomy" id="2828860"/>
    <lineage>
        <taxon>Bacteria</taxon>
        <taxon>Bacillati</taxon>
        <taxon>Actinomycetota</taxon>
        <taxon>Actinomycetes</taxon>
        <taxon>Micrococcales</taxon>
        <taxon>Intrasporangiaceae</taxon>
        <taxon>Phycicoccus</taxon>
    </lineage>
</organism>
<dbReference type="GO" id="GO:1901678">
    <property type="term" value="P:iron coordination entity transport"/>
    <property type="evidence" value="ECO:0007669"/>
    <property type="project" value="UniProtKB-ARBA"/>
</dbReference>
<dbReference type="InterPro" id="IPR051313">
    <property type="entry name" value="Bact_iron-sidero_bind"/>
</dbReference>
<evidence type="ECO:0000313" key="8">
    <source>
        <dbReference type="Proteomes" id="UP000677016"/>
    </source>
</evidence>
<gene>
    <name evidence="7" type="ORF">KC207_13190</name>
</gene>
<dbReference type="CDD" id="cd01146">
    <property type="entry name" value="FhuD"/>
    <property type="match status" value="1"/>
</dbReference>
<dbReference type="GO" id="GO:0030288">
    <property type="term" value="C:outer membrane-bounded periplasmic space"/>
    <property type="evidence" value="ECO:0007669"/>
    <property type="project" value="TreeGrafter"/>
</dbReference>
<dbReference type="PANTHER" id="PTHR30532">
    <property type="entry name" value="IRON III DICITRATE-BINDING PERIPLASMIC PROTEIN"/>
    <property type="match status" value="1"/>
</dbReference>
<reference evidence="7" key="1">
    <citation type="submission" date="2021-04" db="EMBL/GenBank/DDBJ databases">
        <title>Phycicoccus avicenniae sp. nov., a novel endophytic actinomycetes isolated from branch of Avicennia mariana.</title>
        <authorList>
            <person name="Tuo L."/>
        </authorList>
    </citation>
    <scope>NUCLEOTIDE SEQUENCE</scope>
    <source>
        <strain evidence="7">BSK3Z-2</strain>
    </source>
</reference>
<dbReference type="InterPro" id="IPR006311">
    <property type="entry name" value="TAT_signal"/>
</dbReference>
<keyword evidence="8" id="KW-1185">Reference proteome</keyword>
<comment type="similarity">
    <text evidence="2">Belongs to the bacterial solute-binding protein 8 family.</text>
</comment>
<dbReference type="Proteomes" id="UP000677016">
    <property type="component" value="Unassembled WGS sequence"/>
</dbReference>
<protein>
    <submittedName>
        <fullName evidence="7">Iron-siderophore ABC transporter substrate-binding protein</fullName>
    </submittedName>
</protein>
<dbReference type="EMBL" id="JAGSNF010000019">
    <property type="protein sequence ID" value="MBR7744243.1"/>
    <property type="molecule type" value="Genomic_DNA"/>
</dbReference>
<dbReference type="InterPro" id="IPR002491">
    <property type="entry name" value="ABC_transptr_periplasmic_BD"/>
</dbReference>
<dbReference type="PROSITE" id="PS51318">
    <property type="entry name" value="TAT"/>
    <property type="match status" value="1"/>
</dbReference>
<proteinExistence type="inferred from homology"/>
<evidence type="ECO:0000256" key="1">
    <source>
        <dbReference type="ARBA" id="ARBA00004196"/>
    </source>
</evidence>
<sequence length="351" mass="36514">MPSRRRLLAAAPLAAALALGACSTGPTTESSGGAGSAEPTVAADAFPVTLEHAYGETTVEEQPTRIATVGWADADTLAALGIVPVGAPEITWGGNDAGSTDWFDAQVEELGADASGMTRYDDSAGIPFEDIAATTPDLILGLSSGVSEEDYDRLSQIAPTVPWTEAAWGTPWQEQVEVIGEAVGMSEQAEQLRADTEQLITDAVAANPEIEGTSAAWAWFTPTDLSTIGLYTTSDLRPQMLEEFGFEPSPTVVELSEQDPSAFTANLSAERAADLEADVVVFYAEEGAGAEELTANPLVGQIPALQDGHYVASADNAVALSMSLPSPLSVRTAVDDFLPKLVSAVNGEPAE</sequence>
<dbReference type="PROSITE" id="PS50983">
    <property type="entry name" value="FE_B12_PBP"/>
    <property type="match status" value="1"/>
</dbReference>
<evidence type="ECO:0000313" key="7">
    <source>
        <dbReference type="EMBL" id="MBR7744243.1"/>
    </source>
</evidence>
<dbReference type="Gene3D" id="3.40.50.1980">
    <property type="entry name" value="Nitrogenase molybdenum iron protein domain"/>
    <property type="match status" value="2"/>
</dbReference>
<evidence type="ECO:0000259" key="6">
    <source>
        <dbReference type="PROSITE" id="PS50983"/>
    </source>
</evidence>